<protein>
    <recommendedName>
        <fullName evidence="4">DUF4228 domain-containing protein</fullName>
    </recommendedName>
</protein>
<accession>B9S8S1</accession>
<dbReference type="PANTHER" id="PTHR33052">
    <property type="entry name" value="DUF4228 DOMAIN PROTEIN-RELATED"/>
    <property type="match status" value="1"/>
</dbReference>
<gene>
    <name evidence="2" type="ORF">RCOM_0604200</name>
</gene>
<feature type="region of interest" description="Disordered" evidence="1">
    <location>
        <begin position="1"/>
        <end position="37"/>
    </location>
</feature>
<proteinExistence type="predicted"/>
<dbReference type="OMA" id="MGQIYFL"/>
<dbReference type="eggNOG" id="ENOG502S3NS">
    <property type="taxonomic scope" value="Eukaryota"/>
</dbReference>
<evidence type="ECO:0000313" key="2">
    <source>
        <dbReference type="EMBL" id="EEF40074.1"/>
    </source>
</evidence>
<dbReference type="InterPro" id="IPR025322">
    <property type="entry name" value="PADRE_dom"/>
</dbReference>
<sequence length="134" mass="14681">MGLCASSPIGKGSENQKTGSRNTKQHYYYSSSSSSSSTTIMVIHGDGKLQVLKQATKARKIRSQNPNYFLCSSESMSIGTCVPHMQDDEDLQMGQIYFLLPLSQSRKPLLLPDLCALAVKANSALGQHKLRQQS</sequence>
<name>B9S8S1_RICCO</name>
<dbReference type="Pfam" id="PF14009">
    <property type="entry name" value="PADRE"/>
    <property type="match status" value="1"/>
</dbReference>
<organism evidence="2 3">
    <name type="scientific">Ricinus communis</name>
    <name type="common">Castor bean</name>
    <dbReference type="NCBI Taxonomy" id="3988"/>
    <lineage>
        <taxon>Eukaryota</taxon>
        <taxon>Viridiplantae</taxon>
        <taxon>Streptophyta</taxon>
        <taxon>Embryophyta</taxon>
        <taxon>Tracheophyta</taxon>
        <taxon>Spermatophyta</taxon>
        <taxon>Magnoliopsida</taxon>
        <taxon>eudicotyledons</taxon>
        <taxon>Gunneridae</taxon>
        <taxon>Pentapetalae</taxon>
        <taxon>rosids</taxon>
        <taxon>fabids</taxon>
        <taxon>Malpighiales</taxon>
        <taxon>Euphorbiaceae</taxon>
        <taxon>Acalyphoideae</taxon>
        <taxon>Acalypheae</taxon>
        <taxon>Ricinus</taxon>
    </lineage>
</organism>
<dbReference type="STRING" id="3988.B9S8S1"/>
<feature type="compositionally biased region" description="Polar residues" evidence="1">
    <location>
        <begin position="13"/>
        <end position="22"/>
    </location>
</feature>
<feature type="compositionally biased region" description="Low complexity" evidence="1">
    <location>
        <begin position="27"/>
        <end position="37"/>
    </location>
</feature>
<reference evidence="3" key="1">
    <citation type="journal article" date="2010" name="Nat. Biotechnol.">
        <title>Draft genome sequence of the oilseed species Ricinus communis.</title>
        <authorList>
            <person name="Chan A.P."/>
            <person name="Crabtree J."/>
            <person name="Zhao Q."/>
            <person name="Lorenzi H."/>
            <person name="Orvis J."/>
            <person name="Puiu D."/>
            <person name="Melake-Berhan A."/>
            <person name="Jones K.M."/>
            <person name="Redman J."/>
            <person name="Chen G."/>
            <person name="Cahoon E.B."/>
            <person name="Gedil M."/>
            <person name="Stanke M."/>
            <person name="Haas B.J."/>
            <person name="Wortman J.R."/>
            <person name="Fraser-Liggett C.M."/>
            <person name="Ravel J."/>
            <person name="Rabinowicz P.D."/>
        </authorList>
    </citation>
    <scope>NUCLEOTIDE SEQUENCE [LARGE SCALE GENOMIC DNA]</scope>
    <source>
        <strain evidence="3">cv. Hale</strain>
    </source>
</reference>
<dbReference type="AlphaFoldDB" id="B9S8S1"/>
<evidence type="ECO:0000256" key="1">
    <source>
        <dbReference type="SAM" id="MobiDB-lite"/>
    </source>
</evidence>
<dbReference type="Proteomes" id="UP000008311">
    <property type="component" value="Unassembled WGS sequence"/>
</dbReference>
<keyword evidence="3" id="KW-1185">Reference proteome</keyword>
<evidence type="ECO:0000313" key="3">
    <source>
        <dbReference type="Proteomes" id="UP000008311"/>
    </source>
</evidence>
<dbReference type="OrthoDB" id="1919386at2759"/>
<evidence type="ECO:0008006" key="4">
    <source>
        <dbReference type="Google" id="ProtNLM"/>
    </source>
</evidence>
<dbReference type="InParanoid" id="B9S8S1"/>
<dbReference type="EMBL" id="EQ973892">
    <property type="protein sequence ID" value="EEF40074.1"/>
    <property type="molecule type" value="Genomic_DNA"/>
</dbReference>